<keyword evidence="1" id="KW-0175">Coiled coil</keyword>
<feature type="compositionally biased region" description="Polar residues" evidence="2">
    <location>
        <begin position="1114"/>
        <end position="1126"/>
    </location>
</feature>
<dbReference type="EMBL" id="MU251361">
    <property type="protein sequence ID" value="KAG9239127.1"/>
    <property type="molecule type" value="Genomic_DNA"/>
</dbReference>
<feature type="transmembrane region" description="Helical" evidence="3">
    <location>
        <begin position="199"/>
        <end position="218"/>
    </location>
</feature>
<feature type="compositionally biased region" description="Acidic residues" evidence="2">
    <location>
        <begin position="14"/>
        <end position="28"/>
    </location>
</feature>
<gene>
    <name evidence="4" type="ORF">BJ875DRAFT_449000</name>
</gene>
<dbReference type="Proteomes" id="UP000824998">
    <property type="component" value="Unassembled WGS sequence"/>
</dbReference>
<feature type="transmembrane region" description="Helical" evidence="3">
    <location>
        <begin position="127"/>
        <end position="153"/>
    </location>
</feature>
<keyword evidence="5" id="KW-1185">Reference proteome</keyword>
<evidence type="ECO:0000256" key="3">
    <source>
        <dbReference type="SAM" id="Phobius"/>
    </source>
</evidence>
<feature type="region of interest" description="Disordered" evidence="2">
    <location>
        <begin position="1023"/>
        <end position="1064"/>
    </location>
</feature>
<feature type="compositionally biased region" description="Polar residues" evidence="2">
    <location>
        <begin position="1"/>
        <end position="10"/>
    </location>
</feature>
<feature type="compositionally biased region" description="Gly residues" evidence="2">
    <location>
        <begin position="1264"/>
        <end position="1273"/>
    </location>
</feature>
<feature type="compositionally biased region" description="Basic residues" evidence="2">
    <location>
        <begin position="1198"/>
        <end position="1210"/>
    </location>
</feature>
<feature type="compositionally biased region" description="Gly residues" evidence="2">
    <location>
        <begin position="1219"/>
        <end position="1246"/>
    </location>
</feature>
<sequence length="1280" mass="143953">MTSIDISTPTLGEYIDDPELTDTDESTDEEKSLSRRRFWTIVAVLFFVTRIFFWRWILGNYTYNVEYIKAVLGDDGVPGACAGVKTVENPWRLLHSEDWIQLQGCLGNEHGFERQGQLHMVVVDVIAYLWGLASLLGPLPTIGGIGFSIWLMINHGFAQAERLVGFIRTLSAESLAGFASALIALAVATIFLFFPIRVFVYIIALIAVICSTLIALSIHTGGRSRVLDDLGVFFNPLLRNMSWLLSFMPHIRTLATISTHVMTSAINYNTCHHIADCTCAVTDLENRNQAYQAEIKAMKSQLHISSAKAAIIRNHVTNPSDKEWWEETPPKPSTSSSNSREDNRQLAAVRKELTDLSIDKKTQEKKLEVVIGNLRAQLNYAQRNDTTLMLDEVHSLKAQLRVKTQEFNKIQLDLMQVQQALHYKQETQSKVCKYEAVCSVRIRTLEGEKQLLLDRHMENDLMVQQAAREFGKSAEEAKHYTLRMYLQEITQAMIQQIAAGGLGNIKNQPAFQTRLKHMDKLRIREMEAYKNRLEYEVTRLGGDVQIMRLGLDPRRPMPVQELTYDNHAQVVFPVYRALCGIVRDLSGIFSKANIPIPAWEHAPPRSIVSNARICLSPSFDLETGLPIRAKNPKYEQYEMLWQSLICEELIRLLGRAIDLKKQGQRIEERAKLDGAFYANEISGPLQLASLTIHQATEVLDDIRPIDIVGTLIEHSATAAKHRRRFRIWRAMQEAIEWLVLACEIFNARVPDWTIPKDKPLPDFSPTNSFEDLVVRLVKMEINTVEHRMMQLVDFMERERLPGTSQGQPRIQGSLTYQADWDALQAASTYTLLCRDHWRDEHSPRVDKKPRLPLDHPPLLHALRRQKGDVVVPLANPFPWRMTSDGNAQEARIVEYVDDQDPDNPQIHKTVVYDDRGVEIKYKLPVIVDESMPQTDSAGNPIMGDYEMELKWHERHLARIEQLQNWISRSAVANIGDYHFKSYGSAKGRNPTMGLLKAKKMELHEAKNVLTLHMSSNGLSVPQWPHANGSMWPGPDQEGFQQPNVGGGGDPLPNPPSRPSSAWEEKKVAQLNYQENLQSKIAENSYPQRDPVLGSNVVEPDPMYYHSEMPLSDPGNYQQDYTLNERPSSPDPGSGCRGRGRQSDPSAQGGGRGRGRDYDDQHGGRGQGYQGGGNENQRPRGGRGQGNYQGRGGGENSRQRGRGRGQGRHRGGGNDRQHQRGGGKGRGQGNHQGGGRNENQPQGGGGGQDDHQGGVVRYARHEGGGEAYRGGGRGNNDDMVL</sequence>
<comment type="caution">
    <text evidence="4">The sequence shown here is derived from an EMBL/GenBank/DDBJ whole genome shotgun (WGS) entry which is preliminary data.</text>
</comment>
<feature type="transmembrane region" description="Helical" evidence="3">
    <location>
        <begin position="38"/>
        <end position="57"/>
    </location>
</feature>
<feature type="region of interest" description="Disordered" evidence="2">
    <location>
        <begin position="1"/>
        <end position="28"/>
    </location>
</feature>
<evidence type="ECO:0000313" key="5">
    <source>
        <dbReference type="Proteomes" id="UP000824998"/>
    </source>
</evidence>
<keyword evidence="3" id="KW-0812">Transmembrane</keyword>
<keyword evidence="3" id="KW-0472">Membrane</keyword>
<evidence type="ECO:0000256" key="1">
    <source>
        <dbReference type="SAM" id="Coils"/>
    </source>
</evidence>
<feature type="coiled-coil region" evidence="1">
    <location>
        <begin position="274"/>
        <end position="301"/>
    </location>
</feature>
<feature type="region of interest" description="Disordered" evidence="2">
    <location>
        <begin position="1080"/>
        <end position="1280"/>
    </location>
</feature>
<keyword evidence="3" id="KW-1133">Transmembrane helix</keyword>
<accession>A0A9P8CA38</accession>
<protein>
    <submittedName>
        <fullName evidence="4">Uncharacterized protein</fullName>
    </submittedName>
</protein>
<evidence type="ECO:0000313" key="4">
    <source>
        <dbReference type="EMBL" id="KAG9239127.1"/>
    </source>
</evidence>
<feature type="region of interest" description="Disordered" evidence="2">
    <location>
        <begin position="321"/>
        <end position="344"/>
    </location>
</feature>
<proteinExistence type="predicted"/>
<reference evidence="4" key="1">
    <citation type="journal article" date="2021" name="IMA Fungus">
        <title>Genomic characterization of three marine fungi, including Emericellopsis atlantica sp. nov. with signatures of a generalist lifestyle and marine biomass degradation.</title>
        <authorList>
            <person name="Hagestad O.C."/>
            <person name="Hou L."/>
            <person name="Andersen J.H."/>
            <person name="Hansen E.H."/>
            <person name="Altermark B."/>
            <person name="Li C."/>
            <person name="Kuhnert E."/>
            <person name="Cox R.J."/>
            <person name="Crous P.W."/>
            <person name="Spatafora J.W."/>
            <person name="Lail K."/>
            <person name="Amirebrahimi M."/>
            <person name="Lipzen A."/>
            <person name="Pangilinan J."/>
            <person name="Andreopoulos W."/>
            <person name="Hayes R.D."/>
            <person name="Ng V."/>
            <person name="Grigoriev I.V."/>
            <person name="Jackson S.A."/>
            <person name="Sutton T.D.S."/>
            <person name="Dobson A.D.W."/>
            <person name="Rama T."/>
        </authorList>
    </citation>
    <scope>NUCLEOTIDE SEQUENCE</scope>
    <source>
        <strain evidence="4">TRa018bII</strain>
    </source>
</reference>
<feature type="compositionally biased region" description="Gly residues" evidence="2">
    <location>
        <begin position="1181"/>
        <end position="1194"/>
    </location>
</feature>
<dbReference type="OrthoDB" id="3513393at2759"/>
<evidence type="ECO:0000256" key="2">
    <source>
        <dbReference type="SAM" id="MobiDB-lite"/>
    </source>
</evidence>
<feature type="compositionally biased region" description="Gly residues" evidence="2">
    <location>
        <begin position="1163"/>
        <end position="1173"/>
    </location>
</feature>
<organism evidence="4 5">
    <name type="scientific">Amylocarpus encephaloides</name>
    <dbReference type="NCBI Taxonomy" id="45428"/>
    <lineage>
        <taxon>Eukaryota</taxon>
        <taxon>Fungi</taxon>
        <taxon>Dikarya</taxon>
        <taxon>Ascomycota</taxon>
        <taxon>Pezizomycotina</taxon>
        <taxon>Leotiomycetes</taxon>
        <taxon>Helotiales</taxon>
        <taxon>Helotiales incertae sedis</taxon>
        <taxon>Amylocarpus</taxon>
    </lineage>
</organism>
<name>A0A9P8CA38_9HELO</name>
<feature type="compositionally biased region" description="Basic and acidic residues" evidence="2">
    <location>
        <begin position="1153"/>
        <end position="1162"/>
    </location>
</feature>
<dbReference type="AlphaFoldDB" id="A0A9P8CA38"/>
<feature type="transmembrane region" description="Helical" evidence="3">
    <location>
        <begin position="174"/>
        <end position="193"/>
    </location>
</feature>